<dbReference type="AlphaFoldDB" id="A0AAV7RFL0"/>
<sequence length="95" mass="10199">MFREPPTAEQTPGGRATALPSLQMRRLAAPPRPQFLLVGRERHQTRRSPSAGKPSPGREAHFLVQGEETGTTGSPQDPQQAPSTAPESPRPAPAK</sequence>
<keyword evidence="3" id="KW-1185">Reference proteome</keyword>
<gene>
    <name evidence="2" type="ORF">NDU88_003090</name>
</gene>
<dbReference type="EMBL" id="JANPWB010000009">
    <property type="protein sequence ID" value="KAJ1150295.1"/>
    <property type="molecule type" value="Genomic_DNA"/>
</dbReference>
<reference evidence="2" key="1">
    <citation type="journal article" date="2022" name="bioRxiv">
        <title>Sequencing and chromosome-scale assembly of the giantPleurodeles waltlgenome.</title>
        <authorList>
            <person name="Brown T."/>
            <person name="Elewa A."/>
            <person name="Iarovenko S."/>
            <person name="Subramanian E."/>
            <person name="Araus A.J."/>
            <person name="Petzold A."/>
            <person name="Susuki M."/>
            <person name="Suzuki K.-i.T."/>
            <person name="Hayashi T."/>
            <person name="Toyoda A."/>
            <person name="Oliveira C."/>
            <person name="Osipova E."/>
            <person name="Leigh N.D."/>
            <person name="Simon A."/>
            <person name="Yun M.H."/>
        </authorList>
    </citation>
    <scope>NUCLEOTIDE SEQUENCE</scope>
    <source>
        <strain evidence="2">20211129_DDA</strain>
        <tissue evidence="2">Liver</tissue>
    </source>
</reference>
<comment type="caution">
    <text evidence="2">The sequence shown here is derived from an EMBL/GenBank/DDBJ whole genome shotgun (WGS) entry which is preliminary data.</text>
</comment>
<accession>A0AAV7RFL0</accession>
<organism evidence="2 3">
    <name type="scientific">Pleurodeles waltl</name>
    <name type="common">Iberian ribbed newt</name>
    <dbReference type="NCBI Taxonomy" id="8319"/>
    <lineage>
        <taxon>Eukaryota</taxon>
        <taxon>Metazoa</taxon>
        <taxon>Chordata</taxon>
        <taxon>Craniata</taxon>
        <taxon>Vertebrata</taxon>
        <taxon>Euteleostomi</taxon>
        <taxon>Amphibia</taxon>
        <taxon>Batrachia</taxon>
        <taxon>Caudata</taxon>
        <taxon>Salamandroidea</taxon>
        <taxon>Salamandridae</taxon>
        <taxon>Pleurodelinae</taxon>
        <taxon>Pleurodeles</taxon>
    </lineage>
</organism>
<evidence type="ECO:0000313" key="2">
    <source>
        <dbReference type="EMBL" id="KAJ1150295.1"/>
    </source>
</evidence>
<proteinExistence type="predicted"/>
<name>A0AAV7RFL0_PLEWA</name>
<dbReference type="Proteomes" id="UP001066276">
    <property type="component" value="Chromosome 5"/>
</dbReference>
<evidence type="ECO:0000313" key="3">
    <source>
        <dbReference type="Proteomes" id="UP001066276"/>
    </source>
</evidence>
<evidence type="ECO:0000256" key="1">
    <source>
        <dbReference type="SAM" id="MobiDB-lite"/>
    </source>
</evidence>
<feature type="compositionally biased region" description="Polar residues" evidence="1">
    <location>
        <begin position="68"/>
        <end position="86"/>
    </location>
</feature>
<feature type="region of interest" description="Disordered" evidence="1">
    <location>
        <begin position="1"/>
        <end position="95"/>
    </location>
</feature>
<protein>
    <submittedName>
        <fullName evidence="2">Uncharacterized protein</fullName>
    </submittedName>
</protein>